<accession>A0A7C8MBY0</accession>
<evidence type="ECO:0000256" key="2">
    <source>
        <dbReference type="SAM" id="SignalP"/>
    </source>
</evidence>
<dbReference type="Proteomes" id="UP000481861">
    <property type="component" value="Unassembled WGS sequence"/>
</dbReference>
<reference evidence="3 4" key="1">
    <citation type="submission" date="2020-01" db="EMBL/GenBank/DDBJ databases">
        <authorList>
            <consortium name="DOE Joint Genome Institute"/>
            <person name="Haridas S."/>
            <person name="Albert R."/>
            <person name="Binder M."/>
            <person name="Bloem J."/>
            <person name="Labutti K."/>
            <person name="Salamov A."/>
            <person name="Andreopoulos B."/>
            <person name="Baker S.E."/>
            <person name="Barry K."/>
            <person name="Bills G."/>
            <person name="Bluhm B.H."/>
            <person name="Cannon C."/>
            <person name="Castanera R."/>
            <person name="Culley D.E."/>
            <person name="Daum C."/>
            <person name="Ezra D."/>
            <person name="Gonzalez J.B."/>
            <person name="Henrissat B."/>
            <person name="Kuo A."/>
            <person name="Liang C."/>
            <person name="Lipzen A."/>
            <person name="Lutzoni F."/>
            <person name="Magnuson J."/>
            <person name="Mondo S."/>
            <person name="Nolan M."/>
            <person name="Ohm R."/>
            <person name="Pangilinan J."/>
            <person name="Park H.-J.H."/>
            <person name="Ramirez L."/>
            <person name="Alfaro M."/>
            <person name="Sun H."/>
            <person name="Tritt A."/>
            <person name="Yoshinaga Y."/>
            <person name="Zwiers L.-H.L."/>
            <person name="Turgeon B.G."/>
            <person name="Goodwin S.B."/>
            <person name="Spatafora J.W."/>
            <person name="Crous P.W."/>
            <person name="Grigoriev I.V."/>
        </authorList>
    </citation>
    <scope>NUCLEOTIDE SEQUENCE [LARGE SCALE GENOMIC DNA]</scope>
    <source>
        <strain evidence="3 4">CBS 611.86</strain>
    </source>
</reference>
<feature type="signal peptide" evidence="2">
    <location>
        <begin position="1"/>
        <end position="17"/>
    </location>
</feature>
<evidence type="ECO:0000313" key="4">
    <source>
        <dbReference type="Proteomes" id="UP000481861"/>
    </source>
</evidence>
<keyword evidence="4" id="KW-1185">Reference proteome</keyword>
<sequence length="277" mass="31284">MQVLTPPMLIFLLVLDAYHIRNRLQERSAIPTPRSGDSPTITAYQAHQIAIESLLPHAPWMAFLIGLDPAVCLETGFAGHVLATWYYTGGLWPWTYAVKPLNLAVWRVFVFVVRSAVRIVWPCVRPLVARITHAATPFGEAVSKCYVSAVTKTARFLSPCTHPIIAPIQYLEKWIRRFEQQVDEWTLCRTARVVGDISLVVPSSILTQICLAVARGDYSCSWMCVMGFVYVLTLLPWYISRLGEVVRGRDLRAWWYAEKAGIMVVIGMGIYVFTCGY</sequence>
<name>A0A7C8MBY0_9PLEO</name>
<proteinExistence type="predicted"/>
<keyword evidence="1" id="KW-1133">Transmembrane helix</keyword>
<keyword evidence="1" id="KW-0812">Transmembrane</keyword>
<evidence type="ECO:0000313" key="3">
    <source>
        <dbReference type="EMBL" id="KAF2872775.1"/>
    </source>
</evidence>
<dbReference type="EMBL" id="JAADJZ010000009">
    <property type="protein sequence ID" value="KAF2872775.1"/>
    <property type="molecule type" value="Genomic_DNA"/>
</dbReference>
<gene>
    <name evidence="3" type="ORF">BDV95DRAFT_570619</name>
</gene>
<evidence type="ECO:0000256" key="1">
    <source>
        <dbReference type="SAM" id="Phobius"/>
    </source>
</evidence>
<keyword evidence="2" id="KW-0732">Signal</keyword>
<keyword evidence="1" id="KW-0472">Membrane</keyword>
<evidence type="ECO:0008006" key="5">
    <source>
        <dbReference type="Google" id="ProtNLM"/>
    </source>
</evidence>
<feature type="chain" id="PRO_5028831796" description="Integral membrane protein" evidence="2">
    <location>
        <begin position="18"/>
        <end position="277"/>
    </location>
</feature>
<feature type="transmembrane region" description="Helical" evidence="1">
    <location>
        <begin position="221"/>
        <end position="239"/>
    </location>
</feature>
<dbReference type="AlphaFoldDB" id="A0A7C8MBY0"/>
<comment type="caution">
    <text evidence="3">The sequence shown here is derived from an EMBL/GenBank/DDBJ whole genome shotgun (WGS) entry which is preliminary data.</text>
</comment>
<organism evidence="3 4">
    <name type="scientific">Massariosphaeria phaeospora</name>
    <dbReference type="NCBI Taxonomy" id="100035"/>
    <lineage>
        <taxon>Eukaryota</taxon>
        <taxon>Fungi</taxon>
        <taxon>Dikarya</taxon>
        <taxon>Ascomycota</taxon>
        <taxon>Pezizomycotina</taxon>
        <taxon>Dothideomycetes</taxon>
        <taxon>Pleosporomycetidae</taxon>
        <taxon>Pleosporales</taxon>
        <taxon>Pleosporales incertae sedis</taxon>
        <taxon>Massariosphaeria</taxon>
    </lineage>
</organism>
<feature type="transmembrane region" description="Helical" evidence="1">
    <location>
        <begin position="254"/>
        <end position="273"/>
    </location>
</feature>
<protein>
    <recommendedName>
        <fullName evidence="5">Integral membrane protein</fullName>
    </recommendedName>
</protein>